<proteinExistence type="predicted"/>
<dbReference type="GO" id="GO:0006508">
    <property type="term" value="P:proteolysis"/>
    <property type="evidence" value="ECO:0007669"/>
    <property type="project" value="UniProtKB-KW"/>
</dbReference>
<accession>A0A4S8NMR8</accession>
<dbReference type="InterPro" id="IPR048665">
    <property type="entry name" value="InhA-like_VEG"/>
</dbReference>
<evidence type="ECO:0000256" key="2">
    <source>
        <dbReference type="SAM" id="SignalP"/>
    </source>
</evidence>
<protein>
    <submittedName>
        <fullName evidence="5">M6 family metalloprotease domain-containing protein</fullName>
    </submittedName>
</protein>
<keyword evidence="5" id="KW-0378">Hydrolase</keyword>
<dbReference type="EMBL" id="STGW01000001">
    <property type="protein sequence ID" value="THV18273.1"/>
    <property type="molecule type" value="Genomic_DNA"/>
</dbReference>
<gene>
    <name evidence="5" type="ORF">E9934_01125</name>
</gene>
<dbReference type="Gene3D" id="2.60.120.260">
    <property type="entry name" value="Galactose-binding domain-like"/>
    <property type="match status" value="1"/>
</dbReference>
<feature type="signal peptide" evidence="2">
    <location>
        <begin position="1"/>
        <end position="24"/>
    </location>
</feature>
<comment type="caution">
    <text evidence="5">The sequence shown here is derived from an EMBL/GenBank/DDBJ whole genome shotgun (WGS) entry which is preliminary data.</text>
</comment>
<dbReference type="RefSeq" id="WP_136560988.1">
    <property type="nucleotide sequence ID" value="NZ_BAABLS010000002.1"/>
</dbReference>
<organism evidence="5 6">
    <name type="scientific">Nocardioides caeni</name>
    <dbReference type="NCBI Taxonomy" id="574700"/>
    <lineage>
        <taxon>Bacteria</taxon>
        <taxon>Bacillati</taxon>
        <taxon>Actinomycetota</taxon>
        <taxon>Actinomycetes</taxon>
        <taxon>Propionibacteriales</taxon>
        <taxon>Nocardioidaceae</taxon>
        <taxon>Nocardioides</taxon>
    </lineage>
</organism>
<evidence type="ECO:0000313" key="5">
    <source>
        <dbReference type="EMBL" id="THV18273.1"/>
    </source>
</evidence>
<keyword evidence="6" id="KW-1185">Reference proteome</keyword>
<feature type="region of interest" description="Disordered" evidence="1">
    <location>
        <begin position="19"/>
        <end position="56"/>
    </location>
</feature>
<dbReference type="OrthoDB" id="275270at2"/>
<name>A0A4S8NMR8_9ACTN</name>
<dbReference type="NCBIfam" id="TIGR03296">
    <property type="entry name" value="M6dom_TIGR03296"/>
    <property type="match status" value="1"/>
</dbReference>
<dbReference type="Pfam" id="PF05547">
    <property type="entry name" value="Peptidase_M6"/>
    <property type="match status" value="1"/>
</dbReference>
<dbReference type="Proteomes" id="UP000307087">
    <property type="component" value="Unassembled WGS sequence"/>
</dbReference>
<dbReference type="AlphaFoldDB" id="A0A4S8NMR8"/>
<dbReference type="InterPro" id="IPR008757">
    <property type="entry name" value="Peptidase_M6-like_domain"/>
</dbReference>
<evidence type="ECO:0000259" key="3">
    <source>
        <dbReference type="Pfam" id="PF05547"/>
    </source>
</evidence>
<evidence type="ECO:0000313" key="6">
    <source>
        <dbReference type="Proteomes" id="UP000307087"/>
    </source>
</evidence>
<dbReference type="GO" id="GO:0008237">
    <property type="term" value="F:metallopeptidase activity"/>
    <property type="evidence" value="ECO:0007669"/>
    <property type="project" value="UniProtKB-KW"/>
</dbReference>
<dbReference type="Pfam" id="PF20774">
    <property type="entry name" value="InhA-like_VEG"/>
    <property type="match status" value="1"/>
</dbReference>
<feature type="compositionally biased region" description="Basic and acidic residues" evidence="1">
    <location>
        <begin position="44"/>
        <end position="56"/>
    </location>
</feature>
<evidence type="ECO:0000259" key="4">
    <source>
        <dbReference type="Pfam" id="PF20774"/>
    </source>
</evidence>
<keyword evidence="2" id="KW-0732">Signal</keyword>
<dbReference type="Pfam" id="PF20773">
    <property type="entry name" value="InhA-like_MAM"/>
    <property type="match status" value="1"/>
</dbReference>
<reference evidence="5 6" key="1">
    <citation type="journal article" date="2009" name="Int. J. Syst. Evol. Microbiol.">
        <title>Nocardioides caeni sp. nov., isolated from wastewater.</title>
        <authorList>
            <person name="Yoon J.H."/>
            <person name="Kang S.J."/>
            <person name="Park S."/>
            <person name="Kim W."/>
            <person name="Oh T.K."/>
        </authorList>
    </citation>
    <scope>NUCLEOTIDE SEQUENCE [LARGE SCALE GENOMIC DNA]</scope>
    <source>
        <strain evidence="5 6">DSM 23134</strain>
    </source>
</reference>
<feature type="domain" description="Peptidase M6-like" evidence="3">
    <location>
        <begin position="91"/>
        <end position="383"/>
    </location>
</feature>
<feature type="domain" description="Immune inhibitor A-like metallopeptidase VEG" evidence="4">
    <location>
        <begin position="570"/>
        <end position="742"/>
    </location>
</feature>
<keyword evidence="5" id="KW-0482">Metalloprotease</keyword>
<sequence>MASGLIAGAAMAALAGAALQPAQADTPIDGPGKQRPAHVKKHDRPGPKTKEQRRETRKALELLESGSRTLSQRAQGGATVKLKNGRYVEFPVNRTDKVLTMLGEFGTESNPEHGTDPGPSHNEIPRPDRRVDNSTYWVDDFGKAHYDEMFNGRGESFRNFYKEASSGRYDVSVTTEDWVEVPGNASSYGDNAVEDDGGSWAFIADTADAWYDAQVAAGRTPAQIDDYLAQFDVWDRYDYDNDGDFNEADGYIDHFQAVHAGGGEEAGAGDDAIWSHRWYVNGDLYGQTGPVVGGEQNLYGGAQVGESRYFIGDYTVEPENGGLGVFVHEYGHDLELPDFYDTAGGDNGTGFWSVMSSGSWLGHGDGAIGTTPGGFGPEEKLYLGWLDYTEVDAGERGTFELSPSQKTMKRHDQAIKVNLPDKTTVRDYTTPPEGEHAWWSGRGDSLVNTLTREVPAAASVEVGADIWHQIEAGYDFLYVEYSLDGGSSWTNLAKLDGNADWTSHSWSYAPGGAASTLRIRYNTDGGVNEAGAFLDNITVTTDGTTFTDGAEDGDNGWAVDGFTVSTGTDTKTTERYYLIENRQYVGYDGTLEVGPYNFGKGVTRPDWVEHFPYQEGMLVWLVDEAWADNNTSAHEGEGYALPVDVRPDSLTFPDGTSPTNRREPFDATFSLSRTDRVCLHKEVSTDDGVQRLAACSPRQRGIATFDDSDPERYWTETNPWNSVKVAGVGVTARVVDEDRDGTITVRVRNP</sequence>
<dbReference type="PANTHER" id="PTHR41775:SF1">
    <property type="entry name" value="PEPTIDASE M6-LIKE DOMAIN-CONTAINING PROTEIN"/>
    <property type="match status" value="1"/>
</dbReference>
<feature type="region of interest" description="Disordered" evidence="1">
    <location>
        <begin position="107"/>
        <end position="131"/>
    </location>
</feature>
<evidence type="ECO:0000256" key="1">
    <source>
        <dbReference type="SAM" id="MobiDB-lite"/>
    </source>
</evidence>
<keyword evidence="5" id="KW-0645">Protease</keyword>
<dbReference type="PANTHER" id="PTHR41775">
    <property type="entry name" value="SECRETED PROTEIN-RELATED"/>
    <property type="match status" value="1"/>
</dbReference>
<feature type="chain" id="PRO_5020715974" evidence="2">
    <location>
        <begin position="25"/>
        <end position="750"/>
    </location>
</feature>
<dbReference type="SUPFAM" id="SSF55486">
    <property type="entry name" value="Metalloproteases ('zincins'), catalytic domain"/>
    <property type="match status" value="1"/>
</dbReference>